<dbReference type="STRING" id="28885.EI16_01270"/>
<dbReference type="AlphaFoldDB" id="A0A066ZMC4"/>
<proteinExistence type="predicted"/>
<dbReference type="PROSITE" id="PS50983">
    <property type="entry name" value="FE_B12_PBP"/>
    <property type="match status" value="1"/>
</dbReference>
<dbReference type="Pfam" id="PF01497">
    <property type="entry name" value="Peripla_BP_2"/>
    <property type="match status" value="1"/>
</dbReference>
<evidence type="ECO:0000313" key="4">
    <source>
        <dbReference type="EMBL" id="KDN94973.1"/>
    </source>
</evidence>
<dbReference type="Proteomes" id="UP000027341">
    <property type="component" value="Unassembled WGS sequence"/>
</dbReference>
<dbReference type="SUPFAM" id="SSF53807">
    <property type="entry name" value="Helical backbone' metal receptor"/>
    <property type="match status" value="1"/>
</dbReference>
<name>A0A066ZMC4_HYDMR</name>
<dbReference type="NCBIfam" id="NF038402">
    <property type="entry name" value="TroA_like"/>
    <property type="match status" value="1"/>
</dbReference>
<dbReference type="GO" id="GO:0071281">
    <property type="term" value="P:cellular response to iron ion"/>
    <property type="evidence" value="ECO:0007669"/>
    <property type="project" value="TreeGrafter"/>
</dbReference>
<evidence type="ECO:0000313" key="5">
    <source>
        <dbReference type="Proteomes" id="UP000027341"/>
    </source>
</evidence>
<dbReference type="InterPro" id="IPR054828">
    <property type="entry name" value="Vit_B12_bind_prot"/>
</dbReference>
<reference evidence="4 5" key="1">
    <citation type="submission" date="2014-04" db="EMBL/GenBank/DDBJ databases">
        <title>Draft genome sequence of Hydrogenovibrio marinus MH-110, a model organism for aerobic H2 metabolism.</title>
        <authorList>
            <person name="Cha H.J."/>
            <person name="Jo B.H."/>
            <person name="Hwang B.H."/>
        </authorList>
    </citation>
    <scope>NUCLEOTIDE SEQUENCE [LARGE SCALE GENOMIC DNA]</scope>
    <source>
        <strain evidence="4 5">MH-110</strain>
    </source>
</reference>
<protein>
    <recommendedName>
        <fullName evidence="3">Fe/B12 periplasmic-binding domain-containing protein</fullName>
    </recommendedName>
</protein>
<dbReference type="InterPro" id="IPR050902">
    <property type="entry name" value="ABC_Transporter_SBP"/>
</dbReference>
<dbReference type="CDD" id="cd01144">
    <property type="entry name" value="BtuF"/>
    <property type="match status" value="1"/>
</dbReference>
<evidence type="ECO:0000256" key="1">
    <source>
        <dbReference type="ARBA" id="ARBA00022729"/>
    </source>
</evidence>
<dbReference type="Gene3D" id="3.40.50.1980">
    <property type="entry name" value="Nitrogenase molybdenum iron protein domain"/>
    <property type="match status" value="2"/>
</dbReference>
<comment type="caution">
    <text evidence="4">The sequence shown here is derived from an EMBL/GenBank/DDBJ whole genome shotgun (WGS) entry which is preliminary data.</text>
</comment>
<dbReference type="PANTHER" id="PTHR30535:SF34">
    <property type="entry name" value="MOLYBDATE-BINDING PROTEIN MOLA"/>
    <property type="match status" value="1"/>
</dbReference>
<sequence>MILSRLPAFLLCLLLVISPLSQAGSFRIVSLSPHLTEMVFSAGAGKYLVGVDRYSNYPTSTTKLPKVGDAFHLNFEQIVALKPNLILVWQSSIKPQDLQRLRDLGLRVFVSNIQTLNDIPNEIEEIGRRAGTQRHAFSTAEELRHRLTFLRLQYASKRPISVFYEVWNQPLTTINGQQFISQGLALCGAQNVFADLTPLAPQISRESVLLKNPQVILLGGAKDKQPSWRRNWQAFPMLQAVQQRQIIGVNSDLYQRPTQRFIEALPELCNQINIARKAYSQK</sequence>
<accession>A0A066ZMC4</accession>
<keyword evidence="1 2" id="KW-0732">Signal</keyword>
<evidence type="ECO:0000256" key="2">
    <source>
        <dbReference type="SAM" id="SignalP"/>
    </source>
</evidence>
<dbReference type="RefSeq" id="WP_035628790.1">
    <property type="nucleotide sequence ID" value="NZ_AP020335.1"/>
</dbReference>
<dbReference type="InterPro" id="IPR002491">
    <property type="entry name" value="ABC_transptr_periplasmic_BD"/>
</dbReference>
<organism evidence="4 5">
    <name type="scientific">Hydrogenovibrio marinus</name>
    <dbReference type="NCBI Taxonomy" id="28885"/>
    <lineage>
        <taxon>Bacteria</taxon>
        <taxon>Pseudomonadati</taxon>
        <taxon>Pseudomonadota</taxon>
        <taxon>Gammaproteobacteria</taxon>
        <taxon>Thiotrichales</taxon>
        <taxon>Piscirickettsiaceae</taxon>
        <taxon>Hydrogenovibrio</taxon>
    </lineage>
</organism>
<feature type="signal peptide" evidence="2">
    <location>
        <begin position="1"/>
        <end position="23"/>
    </location>
</feature>
<keyword evidence="5" id="KW-1185">Reference proteome</keyword>
<dbReference type="EMBL" id="JMIU01000001">
    <property type="protein sequence ID" value="KDN94973.1"/>
    <property type="molecule type" value="Genomic_DNA"/>
</dbReference>
<evidence type="ECO:0000259" key="3">
    <source>
        <dbReference type="PROSITE" id="PS50983"/>
    </source>
</evidence>
<feature type="domain" description="Fe/B12 periplasmic-binding" evidence="3">
    <location>
        <begin position="27"/>
        <end position="276"/>
    </location>
</feature>
<feature type="chain" id="PRO_5001632392" description="Fe/B12 periplasmic-binding domain-containing protein" evidence="2">
    <location>
        <begin position="24"/>
        <end position="282"/>
    </location>
</feature>
<dbReference type="PANTHER" id="PTHR30535">
    <property type="entry name" value="VITAMIN B12-BINDING PROTEIN"/>
    <property type="match status" value="1"/>
</dbReference>
<gene>
    <name evidence="4" type="ORF">EI16_01270</name>
</gene>